<accession>A0A011V3Z3</accession>
<sequence>MDNKKLAGVFFAVVLMAVLFVEGSILRALVDCGYGMAELPKTTLVYLKISKGFTTDKSSEDGMIEFIGSSKDNYEELFEKKGYRRMYSLDGMDHYGEKDGEDYDFAVSCTEKNSWFAVYRISEDYPIEDLSSK</sequence>
<dbReference type="AlphaFoldDB" id="A0A011V3Z3"/>
<comment type="caution">
    <text evidence="1">The sequence shown here is derived from an EMBL/GenBank/DDBJ whole genome shotgun (WGS) entry which is preliminary data.</text>
</comment>
<reference evidence="1 2" key="1">
    <citation type="submission" date="2013-06" db="EMBL/GenBank/DDBJ databases">
        <title>Rumen cellulosomics: divergent fiber-degrading strategies revealed by comparative genome-wide analysis of six Ruminococcal strains.</title>
        <authorList>
            <person name="Dassa B."/>
            <person name="Borovok I."/>
            <person name="Lamed R."/>
            <person name="Flint H."/>
            <person name="Yeoman C.J."/>
            <person name="White B."/>
            <person name="Bayer E.A."/>
        </authorList>
    </citation>
    <scope>NUCLEOTIDE SEQUENCE [LARGE SCALE GENOMIC DNA]</scope>
    <source>
        <strain evidence="1 2">SY3</strain>
    </source>
</reference>
<gene>
    <name evidence="1" type="ORF">RASY3_07655</name>
</gene>
<dbReference type="Proteomes" id="UP000021369">
    <property type="component" value="Unassembled WGS sequence"/>
</dbReference>
<name>A0A011V3Z3_RUMAL</name>
<evidence type="ECO:0000313" key="2">
    <source>
        <dbReference type="Proteomes" id="UP000021369"/>
    </source>
</evidence>
<proteinExistence type="predicted"/>
<dbReference type="PATRIC" id="fig|1341156.4.peg.1941"/>
<organism evidence="1 2">
    <name type="scientific">Ruminococcus albus SY3</name>
    <dbReference type="NCBI Taxonomy" id="1341156"/>
    <lineage>
        <taxon>Bacteria</taxon>
        <taxon>Bacillati</taxon>
        <taxon>Bacillota</taxon>
        <taxon>Clostridia</taxon>
        <taxon>Eubacteriales</taxon>
        <taxon>Oscillospiraceae</taxon>
        <taxon>Ruminococcus</taxon>
    </lineage>
</organism>
<keyword evidence="2" id="KW-1185">Reference proteome</keyword>
<dbReference type="EMBL" id="JEOB01000002">
    <property type="protein sequence ID" value="EXM40187.1"/>
    <property type="molecule type" value="Genomic_DNA"/>
</dbReference>
<evidence type="ECO:0000313" key="1">
    <source>
        <dbReference type="EMBL" id="EXM40187.1"/>
    </source>
</evidence>
<protein>
    <submittedName>
        <fullName evidence="1">Uncharacterized protein</fullName>
    </submittedName>
</protein>